<dbReference type="SUPFAM" id="SSF47979">
    <property type="entry name" value="Iron-dependent repressor protein, dimerization domain"/>
    <property type="match status" value="1"/>
</dbReference>
<keyword evidence="4" id="KW-0963">Cytoplasm</keyword>
<evidence type="ECO:0000256" key="2">
    <source>
        <dbReference type="ARBA" id="ARBA00007871"/>
    </source>
</evidence>
<dbReference type="InterPro" id="IPR022687">
    <property type="entry name" value="HTH_DTXR"/>
</dbReference>
<organism evidence="14">
    <name type="scientific">marine metagenome</name>
    <dbReference type="NCBI Taxonomy" id="408172"/>
    <lineage>
        <taxon>unclassified sequences</taxon>
        <taxon>metagenomes</taxon>
        <taxon>ecological metagenomes</taxon>
    </lineage>
</organism>
<sequence length="222" mass="25563">MPNNKLTKSEEDYIKTIFNLSEFGNKQVSTNSISKVLKIEPASVTDMVKKLSLKKLIYHKKYKGSQISKSGIKVALQIIRKHRLWEVFLHEKLNFKWDKIHNIAEELEHVSSSKLIDKLDDYLKYPKIDPHGDPIPNKLGVIESNIKISLSDLKISESGIVSRIIKEDDDFFKLLKKLNIQIGTKIKVIEKLEFDNSLEIIIDNKKLLISKKIASNIKITKI</sequence>
<dbReference type="Gene3D" id="2.30.30.90">
    <property type="match status" value="1"/>
</dbReference>
<dbReference type="SMART" id="SM00529">
    <property type="entry name" value="HTH_DTXR"/>
    <property type="match status" value="1"/>
</dbReference>
<dbReference type="GO" id="GO:0046914">
    <property type="term" value="F:transition metal ion binding"/>
    <property type="evidence" value="ECO:0007669"/>
    <property type="project" value="InterPro"/>
</dbReference>
<keyword evidence="8" id="KW-0238">DNA-binding</keyword>
<dbReference type="InterPro" id="IPR008988">
    <property type="entry name" value="Transcriptional_repressor_C"/>
</dbReference>
<keyword evidence="11" id="KW-0464">Manganese</keyword>
<keyword evidence="5" id="KW-0678">Repressor</keyword>
<evidence type="ECO:0000256" key="5">
    <source>
        <dbReference type="ARBA" id="ARBA00022491"/>
    </source>
</evidence>
<dbReference type="Pfam" id="PF02742">
    <property type="entry name" value="Fe_dep_repr_C"/>
    <property type="match status" value="1"/>
</dbReference>
<dbReference type="GO" id="GO:0003677">
    <property type="term" value="F:DNA binding"/>
    <property type="evidence" value="ECO:0007669"/>
    <property type="project" value="UniProtKB-KW"/>
</dbReference>
<dbReference type="InterPro" id="IPR036421">
    <property type="entry name" value="Fe_dep_repressor_sf"/>
</dbReference>
<evidence type="ECO:0000256" key="8">
    <source>
        <dbReference type="ARBA" id="ARBA00023125"/>
    </source>
</evidence>
<accession>A0A381PHY6</accession>
<evidence type="ECO:0000256" key="7">
    <source>
        <dbReference type="ARBA" id="ARBA00023015"/>
    </source>
</evidence>
<evidence type="ECO:0000256" key="6">
    <source>
        <dbReference type="ARBA" id="ARBA00023004"/>
    </source>
</evidence>
<dbReference type="InterPro" id="IPR001367">
    <property type="entry name" value="Fe_dep_repressor"/>
</dbReference>
<feature type="domain" description="HTH dtxR-type" evidence="13">
    <location>
        <begin position="1"/>
        <end position="68"/>
    </location>
</feature>
<dbReference type="GO" id="GO:0003700">
    <property type="term" value="F:DNA-binding transcription factor activity"/>
    <property type="evidence" value="ECO:0007669"/>
    <property type="project" value="InterPro"/>
</dbReference>
<evidence type="ECO:0000259" key="13">
    <source>
        <dbReference type="PROSITE" id="PS50944"/>
    </source>
</evidence>
<gene>
    <name evidence="14" type="ORF">METZ01_LOCUS19466</name>
</gene>
<dbReference type="SUPFAM" id="SSF46785">
    <property type="entry name" value="Winged helix' DNA-binding domain"/>
    <property type="match status" value="1"/>
</dbReference>
<keyword evidence="10" id="KW-0804">Transcription</keyword>
<dbReference type="InterPro" id="IPR038157">
    <property type="entry name" value="FeoA_core_dom"/>
</dbReference>
<dbReference type="InterPro" id="IPR007167">
    <property type="entry name" value="Fe-transptr_FeoA-like"/>
</dbReference>
<dbReference type="InterPro" id="IPR036390">
    <property type="entry name" value="WH_DNA-bd_sf"/>
</dbReference>
<dbReference type="EMBL" id="UINC01000989">
    <property type="protein sequence ID" value="SUZ66612.1"/>
    <property type="molecule type" value="Genomic_DNA"/>
</dbReference>
<evidence type="ECO:0000256" key="12">
    <source>
        <dbReference type="ARBA" id="ARBA00032593"/>
    </source>
</evidence>
<comment type="subcellular location">
    <subcellularLocation>
        <location evidence="1">Cytoplasm</location>
    </subcellularLocation>
</comment>
<dbReference type="PANTHER" id="PTHR33238:SF11">
    <property type="entry name" value="TRANSCRIPTIONAL REGULATOR MNTR"/>
    <property type="match status" value="1"/>
</dbReference>
<dbReference type="Gene3D" id="1.10.10.10">
    <property type="entry name" value="Winged helix-like DNA-binding domain superfamily/Winged helix DNA-binding domain"/>
    <property type="match status" value="1"/>
</dbReference>
<reference evidence="14" key="1">
    <citation type="submission" date="2018-05" db="EMBL/GenBank/DDBJ databases">
        <authorList>
            <person name="Lanie J.A."/>
            <person name="Ng W.-L."/>
            <person name="Kazmierczak K.M."/>
            <person name="Andrzejewski T.M."/>
            <person name="Davidsen T.M."/>
            <person name="Wayne K.J."/>
            <person name="Tettelin H."/>
            <person name="Glass J.I."/>
            <person name="Rusch D."/>
            <person name="Podicherti R."/>
            <person name="Tsui H.-C.T."/>
            <person name="Winkler M.E."/>
        </authorList>
    </citation>
    <scope>NUCLEOTIDE SEQUENCE</scope>
</reference>
<evidence type="ECO:0000256" key="11">
    <source>
        <dbReference type="ARBA" id="ARBA00023211"/>
    </source>
</evidence>
<keyword evidence="7" id="KW-0805">Transcription regulation</keyword>
<evidence type="ECO:0000256" key="4">
    <source>
        <dbReference type="ARBA" id="ARBA00022490"/>
    </source>
</evidence>
<dbReference type="PROSITE" id="PS50944">
    <property type="entry name" value="HTH_DTXR"/>
    <property type="match status" value="1"/>
</dbReference>
<evidence type="ECO:0000256" key="10">
    <source>
        <dbReference type="ARBA" id="ARBA00023163"/>
    </source>
</evidence>
<dbReference type="Pfam" id="PF04023">
    <property type="entry name" value="FeoA"/>
    <property type="match status" value="1"/>
</dbReference>
<comment type="similarity">
    <text evidence="2">Belongs to the DtxR/MntR family.</text>
</comment>
<dbReference type="SUPFAM" id="SSF50037">
    <property type="entry name" value="C-terminal domain of transcriptional repressors"/>
    <property type="match status" value="1"/>
</dbReference>
<evidence type="ECO:0000256" key="1">
    <source>
        <dbReference type="ARBA" id="ARBA00004496"/>
    </source>
</evidence>
<dbReference type="GO" id="GO:0005737">
    <property type="term" value="C:cytoplasm"/>
    <property type="evidence" value="ECO:0007669"/>
    <property type="project" value="UniProtKB-SubCell"/>
</dbReference>
<dbReference type="GO" id="GO:0046983">
    <property type="term" value="F:protein dimerization activity"/>
    <property type="evidence" value="ECO:0007669"/>
    <property type="project" value="InterPro"/>
</dbReference>
<dbReference type="AlphaFoldDB" id="A0A381PHY6"/>
<name>A0A381PHY6_9ZZZZ</name>
<dbReference type="InterPro" id="IPR050536">
    <property type="entry name" value="DtxR_MntR_Metal-Reg"/>
</dbReference>
<dbReference type="PANTHER" id="PTHR33238">
    <property type="entry name" value="IRON (METAL) DEPENDENT REPRESSOR, DTXR FAMILY"/>
    <property type="match status" value="1"/>
</dbReference>
<proteinExistence type="inferred from homology"/>
<dbReference type="InterPro" id="IPR022689">
    <property type="entry name" value="Iron_dep_repressor"/>
</dbReference>
<evidence type="ECO:0000256" key="3">
    <source>
        <dbReference type="ARBA" id="ARBA00011738"/>
    </source>
</evidence>
<evidence type="ECO:0000313" key="14">
    <source>
        <dbReference type="EMBL" id="SUZ66612.1"/>
    </source>
</evidence>
<comment type="subunit">
    <text evidence="3">Homodimer.</text>
</comment>
<dbReference type="SMART" id="SM00899">
    <property type="entry name" value="FeoA"/>
    <property type="match status" value="1"/>
</dbReference>
<keyword evidence="6" id="KW-0408">Iron</keyword>
<keyword evidence="9" id="KW-0010">Activator</keyword>
<evidence type="ECO:0000256" key="9">
    <source>
        <dbReference type="ARBA" id="ARBA00023159"/>
    </source>
</evidence>
<dbReference type="InterPro" id="IPR036388">
    <property type="entry name" value="WH-like_DNA-bd_sf"/>
</dbReference>
<dbReference type="Pfam" id="PF01325">
    <property type="entry name" value="Fe_dep_repress"/>
    <property type="match status" value="1"/>
</dbReference>
<protein>
    <recommendedName>
        <fullName evidence="12">Manganese transport regulator</fullName>
    </recommendedName>
</protein>